<evidence type="ECO:0000313" key="1">
    <source>
        <dbReference type="EMBL" id="RBM01643.1"/>
    </source>
</evidence>
<reference evidence="1 2" key="1">
    <citation type="submission" date="2018-01" db="EMBL/GenBank/DDBJ databases">
        <title>Glutamicibacter soli strain NHPC-3 Whole genome sequence and assembly.</title>
        <authorList>
            <person name="Choudhury P."/>
            <person name="Gupta D."/>
            <person name="Sengupta K."/>
            <person name="Jawed A."/>
            <person name="Sultana N."/>
            <person name="Saha P."/>
        </authorList>
    </citation>
    <scope>NUCLEOTIDE SEQUENCE [LARGE SCALE GENOMIC DNA]</scope>
    <source>
        <strain evidence="1 2">NHPC-3</strain>
    </source>
</reference>
<evidence type="ECO:0000313" key="2">
    <source>
        <dbReference type="Proteomes" id="UP000252167"/>
    </source>
</evidence>
<dbReference type="AlphaFoldDB" id="A0A365YHY9"/>
<keyword evidence="2" id="KW-1185">Reference proteome</keyword>
<evidence type="ECO:0008006" key="3">
    <source>
        <dbReference type="Google" id="ProtNLM"/>
    </source>
</evidence>
<name>A0A365YHY9_9MICC</name>
<protein>
    <recommendedName>
        <fullName evidence="3">DUF4262 domain-containing protein</fullName>
    </recommendedName>
</protein>
<accession>A0A365YHY9</accession>
<comment type="caution">
    <text evidence="1">The sequence shown here is derived from an EMBL/GenBank/DDBJ whole genome shotgun (WGS) entry which is preliminary data.</text>
</comment>
<gene>
    <name evidence="1" type="ORF">C1H84_07305</name>
</gene>
<dbReference type="Pfam" id="PF14081">
    <property type="entry name" value="DUF4262"/>
    <property type="match status" value="1"/>
</dbReference>
<dbReference type="EMBL" id="POAF01000003">
    <property type="protein sequence ID" value="RBM01643.1"/>
    <property type="molecule type" value="Genomic_DNA"/>
</dbReference>
<dbReference type="InterPro" id="IPR025358">
    <property type="entry name" value="DUF4262"/>
</dbReference>
<organism evidence="1 2">
    <name type="scientific">Glutamicibacter soli</name>
    <dbReference type="NCBI Taxonomy" id="453836"/>
    <lineage>
        <taxon>Bacteria</taxon>
        <taxon>Bacillati</taxon>
        <taxon>Actinomycetota</taxon>
        <taxon>Actinomycetes</taxon>
        <taxon>Micrococcales</taxon>
        <taxon>Micrococcaceae</taxon>
        <taxon>Glutamicibacter</taxon>
    </lineage>
</organism>
<sequence>MCDMCNGMTREQVNAKTNRHIQEYGRSIVYVEADATSGSYGYTVGLSKVGHPEFLVRGMGPEDTMQMLNGFSESVLSRGEKFGQGHTANWKDGSLLFFSTVSGRLHLLIPAAYSRYAQRTRLLEISFVGEDVPYSVLAARKN</sequence>
<dbReference type="Proteomes" id="UP000252167">
    <property type="component" value="Unassembled WGS sequence"/>
</dbReference>
<proteinExistence type="predicted"/>